<evidence type="ECO:0000256" key="1">
    <source>
        <dbReference type="SAM" id="MobiDB-lite"/>
    </source>
</evidence>
<accession>A0A699ICA6</accession>
<organism evidence="2">
    <name type="scientific">Tanacetum cinerariifolium</name>
    <name type="common">Dalmatian daisy</name>
    <name type="synonym">Chrysanthemum cinerariifolium</name>
    <dbReference type="NCBI Taxonomy" id="118510"/>
    <lineage>
        <taxon>Eukaryota</taxon>
        <taxon>Viridiplantae</taxon>
        <taxon>Streptophyta</taxon>
        <taxon>Embryophyta</taxon>
        <taxon>Tracheophyta</taxon>
        <taxon>Spermatophyta</taxon>
        <taxon>Magnoliopsida</taxon>
        <taxon>eudicotyledons</taxon>
        <taxon>Gunneridae</taxon>
        <taxon>Pentapetalae</taxon>
        <taxon>asterids</taxon>
        <taxon>campanulids</taxon>
        <taxon>Asterales</taxon>
        <taxon>Asteraceae</taxon>
        <taxon>Asteroideae</taxon>
        <taxon>Anthemideae</taxon>
        <taxon>Anthemidinae</taxon>
        <taxon>Tanacetum</taxon>
    </lineage>
</organism>
<feature type="region of interest" description="Disordered" evidence="1">
    <location>
        <begin position="255"/>
        <end position="276"/>
    </location>
</feature>
<gene>
    <name evidence="2" type="ORF">Tci_511916</name>
</gene>
<proteinExistence type="predicted"/>
<dbReference type="EMBL" id="BKCJ010274248">
    <property type="protein sequence ID" value="GEZ39943.1"/>
    <property type="molecule type" value="Genomic_DNA"/>
</dbReference>
<evidence type="ECO:0000313" key="2">
    <source>
        <dbReference type="EMBL" id="GEZ39943.1"/>
    </source>
</evidence>
<protein>
    <submittedName>
        <fullName evidence="2">Uncharacterized protein</fullName>
    </submittedName>
</protein>
<name>A0A699ICA6_TANCI</name>
<sequence length="276" mass="32551">MRGSEYGEQDRKVAILYEYETFKAIEKEQLLDTYLRYLQVINDLKKCGYKKDNCELNYKFLNNLQPEWKYLNPFVEILYDESKYSIDDQPQSIQEDLNHQRMNDVYKIWIESRNELLNTMQSLCEMILQRDQAANLSNHTPEPSRRFNFICYYDADNEESTIPLNEIISQIPPSIVITPILPIMEPEDSLIMGDEDLRNITEKESDEFIKSSVEDLVPISRESEDTSDSDKECDFPFCDNSMIFSSPLFNVNDDFTSSNDESLPEEDFQEENFKIY</sequence>
<dbReference type="AlphaFoldDB" id="A0A699ICA6"/>
<reference evidence="2" key="1">
    <citation type="journal article" date="2019" name="Sci. Rep.">
        <title>Draft genome of Tanacetum cinerariifolium, the natural source of mosquito coil.</title>
        <authorList>
            <person name="Yamashiro T."/>
            <person name="Shiraishi A."/>
            <person name="Satake H."/>
            <person name="Nakayama K."/>
        </authorList>
    </citation>
    <scope>NUCLEOTIDE SEQUENCE</scope>
</reference>
<comment type="caution">
    <text evidence="2">The sequence shown here is derived from an EMBL/GenBank/DDBJ whole genome shotgun (WGS) entry which is preliminary data.</text>
</comment>